<dbReference type="Pfam" id="PF05506">
    <property type="entry name" value="PLipase_C_C"/>
    <property type="match status" value="2"/>
</dbReference>
<evidence type="ECO:0000256" key="5">
    <source>
        <dbReference type="ARBA" id="ARBA00022801"/>
    </source>
</evidence>
<keyword evidence="6" id="KW-0843">Virulence</keyword>
<evidence type="ECO:0000256" key="2">
    <source>
        <dbReference type="ARBA" id="ARBA00009717"/>
    </source>
</evidence>
<feature type="domain" description="Bacterial phospholipase C C-terminal" evidence="9">
    <location>
        <begin position="630"/>
        <end position="702"/>
    </location>
</feature>
<evidence type="ECO:0000256" key="3">
    <source>
        <dbReference type="ARBA" id="ARBA00012018"/>
    </source>
</evidence>
<evidence type="ECO:0000256" key="7">
    <source>
        <dbReference type="ARBA" id="ARBA00048421"/>
    </source>
</evidence>
<evidence type="ECO:0000256" key="4">
    <source>
        <dbReference type="ARBA" id="ARBA00022512"/>
    </source>
</evidence>
<dbReference type="Proteomes" id="UP001501570">
    <property type="component" value="Unassembled WGS sequence"/>
</dbReference>
<evidence type="ECO:0000259" key="9">
    <source>
        <dbReference type="Pfam" id="PF05506"/>
    </source>
</evidence>
<proteinExistence type="inferred from homology"/>
<reference evidence="11" key="1">
    <citation type="journal article" date="2019" name="Int. J. Syst. Evol. Microbiol.">
        <title>The Global Catalogue of Microorganisms (GCM) 10K type strain sequencing project: providing services to taxonomists for standard genome sequencing and annotation.</title>
        <authorList>
            <consortium name="The Broad Institute Genomics Platform"/>
            <consortium name="The Broad Institute Genome Sequencing Center for Infectious Disease"/>
            <person name="Wu L."/>
            <person name="Ma J."/>
        </authorList>
    </citation>
    <scope>NUCLEOTIDE SEQUENCE [LARGE SCALE GENOMIC DNA]</scope>
    <source>
        <strain evidence="11">JCM 18304</strain>
    </source>
</reference>
<dbReference type="Pfam" id="PF04185">
    <property type="entry name" value="Phosphoesterase"/>
    <property type="match status" value="1"/>
</dbReference>
<evidence type="ECO:0000256" key="8">
    <source>
        <dbReference type="SAM" id="MobiDB-lite"/>
    </source>
</evidence>
<accession>A0ABP9RTE4</accession>
<dbReference type="PANTHER" id="PTHR31956">
    <property type="entry name" value="NON-SPECIFIC PHOSPHOLIPASE C4-RELATED"/>
    <property type="match status" value="1"/>
</dbReference>
<dbReference type="InterPro" id="IPR006311">
    <property type="entry name" value="TAT_signal"/>
</dbReference>
<dbReference type="Gene3D" id="3.40.720.10">
    <property type="entry name" value="Alkaline Phosphatase, subunit A"/>
    <property type="match status" value="2"/>
</dbReference>
<comment type="catalytic activity">
    <reaction evidence="7">
        <text>a 1,2-diacyl-sn-glycero-3-phosphocholine + H2O = phosphocholine + a 1,2-diacyl-sn-glycerol + H(+)</text>
        <dbReference type="Rhea" id="RHEA:10604"/>
        <dbReference type="ChEBI" id="CHEBI:15377"/>
        <dbReference type="ChEBI" id="CHEBI:15378"/>
        <dbReference type="ChEBI" id="CHEBI:17815"/>
        <dbReference type="ChEBI" id="CHEBI:57643"/>
        <dbReference type="ChEBI" id="CHEBI:295975"/>
        <dbReference type="EC" id="3.1.4.3"/>
    </reaction>
    <physiologicalReaction direction="left-to-right" evidence="7">
        <dbReference type="Rhea" id="RHEA:10605"/>
    </physiologicalReaction>
</comment>
<dbReference type="PROSITE" id="PS51318">
    <property type="entry name" value="TAT"/>
    <property type="match status" value="1"/>
</dbReference>
<keyword evidence="11" id="KW-1185">Reference proteome</keyword>
<dbReference type="PANTHER" id="PTHR31956:SF1">
    <property type="entry name" value="NON-SPECIFIC PHOSPHOLIPASE C1"/>
    <property type="match status" value="1"/>
</dbReference>
<comment type="similarity">
    <text evidence="2">Belongs to the bacterial phospholipase C family.</text>
</comment>
<dbReference type="EMBL" id="BAABJQ010000007">
    <property type="protein sequence ID" value="GAA5185879.1"/>
    <property type="molecule type" value="Genomic_DNA"/>
</dbReference>
<evidence type="ECO:0000256" key="1">
    <source>
        <dbReference type="ARBA" id="ARBA00004191"/>
    </source>
</evidence>
<keyword evidence="4" id="KW-0964">Secreted</keyword>
<comment type="caution">
    <text evidence="10">The sequence shown here is derived from an EMBL/GenBank/DDBJ whole genome shotgun (WGS) entry which is preliminary data.</text>
</comment>
<evidence type="ECO:0000313" key="11">
    <source>
        <dbReference type="Proteomes" id="UP001501570"/>
    </source>
</evidence>
<feature type="domain" description="Bacterial phospholipase C C-terminal" evidence="9">
    <location>
        <begin position="540"/>
        <end position="610"/>
    </location>
</feature>
<protein>
    <recommendedName>
        <fullName evidence="3">phospholipase C</fullName>
        <ecNumber evidence="3">3.1.4.3</ecNumber>
    </recommendedName>
</protein>
<evidence type="ECO:0000313" key="10">
    <source>
        <dbReference type="EMBL" id="GAA5185879.1"/>
    </source>
</evidence>
<dbReference type="InterPro" id="IPR008475">
    <property type="entry name" value="PLipase_C_C"/>
</dbReference>
<dbReference type="InterPro" id="IPR007312">
    <property type="entry name" value="Phosphoesterase"/>
</dbReference>
<dbReference type="InterPro" id="IPR017850">
    <property type="entry name" value="Alkaline_phosphatase_core_sf"/>
</dbReference>
<sequence>MAPFTGYGRTSAMRQSTEVCLMTNESESVRGGTGGGVPRRRFLQAAGLATGAVAAVGGVASAASAAGGGKAPGKGGSAKYVLPEGYAGTLADLKHVVILMQENRSFDHYLGQLPGVRGHKDKQALKFQDGTDVFSQRAADGTIVLPYAATSNWGDDHSFYGANGGRWNTWVPDKGSNCMGYYDPSYMPFYYSMAAQYTVCDQNFCAEHGPTDPNRKYFWSGSANRETENSDESNYSRTWLTVPEQLQQVGIDWRLYSDNSGNGRAGYLSSNIGDYGDNELKYFKAYDPNGLSADDPRLAPGTGLIWRANATYYAGSTTPNDSSDANLNAVLRDFIAACQPGAQYPLPAVSWLVAPYAWSEHPSADTEHGERYVQKVIDTLQGNPDIWNHTLFIITYDENDGKFDHVLPPRPEPGTANEFSGSTPLGLGPRVPMMLVSPWSRGGYVASEVFDHTSVTKFLETWAAYLGKPFVCPNITPWRRSIVGDLTSALDFAHPRLGPVDLADPDTGTPPPLSADNMKRRTSSFHGHATLVEDRIGGTVTARMTLAGGPAGKALSMQVFPDKYQAFSNTPFTVTAANPRQYVWDVKNTDGRYAFSIYGNDGFVRSFAGQVVPAGQKDTGIPRVDVDLVAGSDARVKITLRNDGTHPVRYMLTANDYLGGVQVFHVTGGKSEVVTWPTEEGYYDVVITADTGTGWTQRYAGRVATA</sequence>
<organism evidence="10 11">
    <name type="scientific">Rugosimonospora acidiphila</name>
    <dbReference type="NCBI Taxonomy" id="556531"/>
    <lineage>
        <taxon>Bacteria</taxon>
        <taxon>Bacillati</taxon>
        <taxon>Actinomycetota</taxon>
        <taxon>Actinomycetes</taxon>
        <taxon>Micromonosporales</taxon>
        <taxon>Micromonosporaceae</taxon>
        <taxon>Rugosimonospora</taxon>
    </lineage>
</organism>
<evidence type="ECO:0000256" key="6">
    <source>
        <dbReference type="ARBA" id="ARBA00023026"/>
    </source>
</evidence>
<dbReference type="SUPFAM" id="SSF53649">
    <property type="entry name" value="Alkaline phosphatase-like"/>
    <property type="match status" value="1"/>
</dbReference>
<name>A0ABP9RTE4_9ACTN</name>
<gene>
    <name evidence="10" type="ORF">GCM10023322_30930</name>
</gene>
<comment type="subcellular location">
    <subcellularLocation>
        <location evidence="1">Secreted</location>
        <location evidence="1">Cell wall</location>
    </subcellularLocation>
</comment>
<keyword evidence="5" id="KW-0378">Hydrolase</keyword>
<keyword evidence="4" id="KW-0134">Cell wall</keyword>
<dbReference type="EC" id="3.1.4.3" evidence="3"/>
<feature type="region of interest" description="Disordered" evidence="8">
    <location>
        <begin position="501"/>
        <end position="520"/>
    </location>
</feature>